<organism evidence="1 2">
    <name type="scientific">Flavobacterium artemisiae</name>
    <dbReference type="NCBI Taxonomy" id="2126556"/>
    <lineage>
        <taxon>Bacteria</taxon>
        <taxon>Pseudomonadati</taxon>
        <taxon>Bacteroidota</taxon>
        <taxon>Flavobacteriia</taxon>
        <taxon>Flavobacteriales</taxon>
        <taxon>Flavobacteriaceae</taxon>
        <taxon>Flavobacterium</taxon>
    </lineage>
</organism>
<comment type="caution">
    <text evidence="1">The sequence shown here is derived from an EMBL/GenBank/DDBJ whole genome shotgun (WGS) entry which is preliminary data.</text>
</comment>
<proteinExistence type="predicted"/>
<evidence type="ECO:0000313" key="2">
    <source>
        <dbReference type="Proteomes" id="UP001597138"/>
    </source>
</evidence>
<dbReference type="Proteomes" id="UP001597138">
    <property type="component" value="Unassembled WGS sequence"/>
</dbReference>
<dbReference type="RefSeq" id="WP_379814615.1">
    <property type="nucleotide sequence ID" value="NZ_JBHUDZ010000012.1"/>
</dbReference>
<name>A0ABW4HEP5_9FLAO</name>
<sequence>MKKLFWILFCIYNAINIYSQNKIVHNIFMQKFSYSADNCFIDKKRNLVFFTKVYSAEELKSGLLDMNDSLTVKRISVSKNKYNYFLKETYEKDTIENNFKLNTAAINKIRDTKDLNKIVFKKIPSAKTIFDCNETKYTNVLLLKSFYLTHSLLSEDTASKKYTIKLIDENCNIALEEDYDRNLLFSENKSFLMFKNNDSLILIYDKYF</sequence>
<gene>
    <name evidence="1" type="ORF">ACFSC2_14925</name>
</gene>
<reference evidence="2" key="1">
    <citation type="journal article" date="2019" name="Int. J. Syst. Evol. Microbiol.">
        <title>The Global Catalogue of Microorganisms (GCM) 10K type strain sequencing project: providing services to taxonomists for standard genome sequencing and annotation.</title>
        <authorList>
            <consortium name="The Broad Institute Genomics Platform"/>
            <consortium name="The Broad Institute Genome Sequencing Center for Infectious Disease"/>
            <person name="Wu L."/>
            <person name="Ma J."/>
        </authorList>
    </citation>
    <scope>NUCLEOTIDE SEQUENCE [LARGE SCALE GENOMIC DNA]</scope>
    <source>
        <strain evidence="2">CCUG 70865</strain>
    </source>
</reference>
<protein>
    <submittedName>
        <fullName evidence="1">Uncharacterized protein</fullName>
    </submittedName>
</protein>
<evidence type="ECO:0000313" key="1">
    <source>
        <dbReference type="EMBL" id="MFD1604033.1"/>
    </source>
</evidence>
<dbReference type="EMBL" id="JBHUDZ010000012">
    <property type="protein sequence ID" value="MFD1604033.1"/>
    <property type="molecule type" value="Genomic_DNA"/>
</dbReference>
<accession>A0ABW4HEP5</accession>
<keyword evidence="2" id="KW-1185">Reference proteome</keyword>